<organism evidence="5 6">
    <name type="scientific">Trichophyton tonsurans (strain CBS 112818)</name>
    <name type="common">Scalp ringworm fungus</name>
    <dbReference type="NCBI Taxonomy" id="647933"/>
    <lineage>
        <taxon>Eukaryota</taxon>
        <taxon>Fungi</taxon>
        <taxon>Dikarya</taxon>
        <taxon>Ascomycota</taxon>
        <taxon>Pezizomycotina</taxon>
        <taxon>Eurotiomycetes</taxon>
        <taxon>Eurotiomycetidae</taxon>
        <taxon>Onygenales</taxon>
        <taxon>Arthrodermataceae</taxon>
        <taxon>Trichophyton</taxon>
    </lineage>
</organism>
<evidence type="ECO:0000313" key="5">
    <source>
        <dbReference type="EMBL" id="EGD97488.1"/>
    </source>
</evidence>
<keyword evidence="2" id="KW-0472">Membrane</keyword>
<proteinExistence type="predicted"/>
<dbReference type="InterPro" id="IPR008733">
    <property type="entry name" value="PEX11"/>
</dbReference>
<dbReference type="OrthoDB" id="10005898at2759"/>
<dbReference type="GO" id="GO:0005778">
    <property type="term" value="C:peroxisomal membrane"/>
    <property type="evidence" value="ECO:0007669"/>
    <property type="project" value="UniProtKB-SubCell"/>
</dbReference>
<evidence type="ECO:0000256" key="3">
    <source>
        <dbReference type="ARBA" id="ARBA00023140"/>
    </source>
</evidence>
<dbReference type="GO" id="GO:0016559">
    <property type="term" value="P:peroxisome fission"/>
    <property type="evidence" value="ECO:0007669"/>
    <property type="project" value="InterPro"/>
</dbReference>
<sequence>MEESLTESTVLVDIAPQPVVEAEKKSKKPPPSALAALDSTILRLNKFISSAHGTERAFATVGYSAHILHYALTRSRRLNQLALAALGRKPAAAAAAVSPPSKAAGGAAAASSHPHLLALASLVSETRTSLRLLGLLPLWAWGSSTYKSPPADPVLRAIAYGQVLACVLFQLLENVAFLASKGVLSKRAVERWGSLSKWSIWSVRAWLVHVLLEFVRLARENQIAAAAEGQKSQASAKKDIGEAEKGVREKTKEEAVKMAANVKAWRKSMVNNLAWLPLCLHWSVDGGIGVPASLVGVLSLTAGAWGIHDLWLST</sequence>
<dbReference type="PANTHER" id="PTHR12652">
    <property type="entry name" value="PEROXISOMAL BIOGENESIS FACTOR 11"/>
    <property type="match status" value="1"/>
</dbReference>
<accession>F2S1N9</accession>
<keyword evidence="3" id="KW-0576">Peroxisome</keyword>
<evidence type="ECO:0000256" key="1">
    <source>
        <dbReference type="ARBA" id="ARBA00022593"/>
    </source>
</evidence>
<protein>
    <recommendedName>
        <fullName evidence="7">Peroxin 11C</fullName>
    </recommendedName>
</protein>
<keyword evidence="6" id="KW-1185">Reference proteome</keyword>
<dbReference type="AlphaFoldDB" id="F2S1N9"/>
<evidence type="ECO:0000256" key="2">
    <source>
        <dbReference type="ARBA" id="ARBA00023136"/>
    </source>
</evidence>
<comment type="subcellular location">
    <subcellularLocation>
        <location evidence="4">Peroxisome membrane</location>
    </subcellularLocation>
</comment>
<dbReference type="Pfam" id="PF05648">
    <property type="entry name" value="PEX11"/>
    <property type="match status" value="1"/>
</dbReference>
<dbReference type="HOGENOM" id="CLU_052213_1_0_1"/>
<evidence type="ECO:0008006" key="7">
    <source>
        <dbReference type="Google" id="ProtNLM"/>
    </source>
</evidence>
<evidence type="ECO:0000313" key="6">
    <source>
        <dbReference type="Proteomes" id="UP000009172"/>
    </source>
</evidence>
<keyword evidence="1" id="KW-0962">Peroxisome biogenesis</keyword>
<evidence type="ECO:0000256" key="4">
    <source>
        <dbReference type="ARBA" id="ARBA00046271"/>
    </source>
</evidence>
<gene>
    <name evidence="5" type="ORF">TESG_04896</name>
</gene>
<dbReference type="PANTHER" id="PTHR12652:SF25">
    <property type="entry name" value="MICROBODY (PEROXISOME) PROLIFERATION PROTEIN PEROXIN 11C (EUROFUNG)"/>
    <property type="match status" value="1"/>
</dbReference>
<dbReference type="Proteomes" id="UP000009172">
    <property type="component" value="Unassembled WGS sequence"/>
</dbReference>
<name>F2S1N9_TRIT1</name>
<dbReference type="EMBL" id="GG698502">
    <property type="protein sequence ID" value="EGD97488.1"/>
    <property type="molecule type" value="Genomic_DNA"/>
</dbReference>
<reference evidence="6" key="1">
    <citation type="journal article" date="2012" name="MBio">
        <title>Comparative genome analysis of Trichophyton rubrum and related dermatophytes reveals candidate genes involved in infection.</title>
        <authorList>
            <person name="Martinez D.A."/>
            <person name="Oliver B.G."/>
            <person name="Graeser Y."/>
            <person name="Goldberg J.M."/>
            <person name="Li W."/>
            <person name="Martinez-Rossi N.M."/>
            <person name="Monod M."/>
            <person name="Shelest E."/>
            <person name="Barton R.C."/>
            <person name="Birch E."/>
            <person name="Brakhage A.A."/>
            <person name="Chen Z."/>
            <person name="Gurr S.J."/>
            <person name="Heiman D."/>
            <person name="Heitman J."/>
            <person name="Kosti I."/>
            <person name="Rossi A."/>
            <person name="Saif S."/>
            <person name="Samalova M."/>
            <person name="Saunders C.W."/>
            <person name="Shea T."/>
            <person name="Summerbell R.C."/>
            <person name="Xu J."/>
            <person name="Young S."/>
            <person name="Zeng Q."/>
            <person name="Birren B.W."/>
            <person name="Cuomo C.A."/>
            <person name="White T.C."/>
        </authorList>
    </citation>
    <scope>NUCLEOTIDE SEQUENCE [LARGE SCALE GENOMIC DNA]</scope>
    <source>
        <strain evidence="6">CBS 112818</strain>
    </source>
</reference>